<dbReference type="Proteomes" id="UP001299970">
    <property type="component" value="Unassembled WGS sequence"/>
</dbReference>
<dbReference type="Gene3D" id="3.30.9.10">
    <property type="entry name" value="D-Amino Acid Oxidase, subunit A, domain 2"/>
    <property type="match status" value="1"/>
</dbReference>
<organism evidence="2 3">
    <name type="scientific">Pseudonocardia alaniniphila</name>
    <dbReference type="NCBI Taxonomy" id="75291"/>
    <lineage>
        <taxon>Bacteria</taxon>
        <taxon>Bacillati</taxon>
        <taxon>Actinomycetota</taxon>
        <taxon>Actinomycetes</taxon>
        <taxon>Pseudonocardiales</taxon>
        <taxon>Pseudonocardiaceae</taxon>
        <taxon>Pseudonocardia</taxon>
    </lineage>
</organism>
<feature type="domain" description="FAD dependent oxidoreductase" evidence="1">
    <location>
        <begin position="35"/>
        <end position="394"/>
    </location>
</feature>
<comment type="caution">
    <text evidence="2">The sequence shown here is derived from an EMBL/GenBank/DDBJ whole genome shotgun (WGS) entry which is preliminary data.</text>
</comment>
<reference evidence="2 3" key="1">
    <citation type="submission" date="2022-03" db="EMBL/GenBank/DDBJ databases">
        <title>Pseudonocardia alaer sp. nov., a novel actinomycete isolated from reed forest soil.</title>
        <authorList>
            <person name="Wang L."/>
        </authorList>
    </citation>
    <scope>NUCLEOTIDE SEQUENCE [LARGE SCALE GENOMIC DNA]</scope>
    <source>
        <strain evidence="2 3">Y-16303</strain>
    </source>
</reference>
<dbReference type="RefSeq" id="WP_241040106.1">
    <property type="nucleotide sequence ID" value="NZ_BAAAJF010000045.1"/>
</dbReference>
<keyword evidence="3" id="KW-1185">Reference proteome</keyword>
<accession>A0ABS9TM50</accession>
<dbReference type="EMBL" id="JAKXMK010000025">
    <property type="protein sequence ID" value="MCH6169468.1"/>
    <property type="molecule type" value="Genomic_DNA"/>
</dbReference>
<evidence type="ECO:0000313" key="2">
    <source>
        <dbReference type="EMBL" id="MCH6169468.1"/>
    </source>
</evidence>
<dbReference type="InterPro" id="IPR036188">
    <property type="entry name" value="FAD/NAD-bd_sf"/>
</dbReference>
<evidence type="ECO:0000259" key="1">
    <source>
        <dbReference type="Pfam" id="PF01266"/>
    </source>
</evidence>
<protein>
    <submittedName>
        <fullName evidence="2">FAD-binding oxidoreductase</fullName>
    </submittedName>
</protein>
<evidence type="ECO:0000313" key="3">
    <source>
        <dbReference type="Proteomes" id="UP001299970"/>
    </source>
</evidence>
<name>A0ABS9TM50_9PSEU</name>
<dbReference type="InterPro" id="IPR006076">
    <property type="entry name" value="FAD-dep_OxRdtase"/>
</dbReference>
<sequence>MVATLSGLSLWHEQVVADGDPLTPRPPLGGDTDADVCIVGAGYTGLWTAYHLLRGDPGLRVVVVEREVAGFGASGRNGGWCSALFPASTAALTRRHGEAAALAMRSAMRAAVDDVGAVVVEEGIACDWSKGGTVALARTPAQLIRARAEAEGSGDDEIALVGPEEAAGLVGASGVLGATVTPHCARIQPARLARGLARAVERRGGRIAEATTARSIGARRVVTDRGAVRAGVTVRATEAWSAGLAPRSVAPVYSLIVATRPLPPSFWWVAGLANGQTFTDHRHLIVYGQRTADDRLVFGGRGAPYHWRSRIRPSFDRDPRVFDGLRAAAIDLFPALRPADFTYAWGGPLGIPRDWHAGVGLDRDDTDGGAGWAGGYVGDGVGTSHLAGRTLAALILGRGDPVTDLPWVGHRSRRWEPEPLRWLLVNAGLRLMTLADTEERLTRRPSVVAASLSRALGG</sequence>
<gene>
    <name evidence="2" type="ORF">MMF94_27535</name>
</gene>
<proteinExistence type="predicted"/>
<dbReference type="PANTHER" id="PTHR13847:SF285">
    <property type="entry name" value="FAD DEPENDENT OXIDOREDUCTASE DOMAIN-CONTAINING PROTEIN"/>
    <property type="match status" value="1"/>
</dbReference>
<dbReference type="SUPFAM" id="SSF51905">
    <property type="entry name" value="FAD/NAD(P)-binding domain"/>
    <property type="match status" value="1"/>
</dbReference>
<dbReference type="Gene3D" id="3.50.50.60">
    <property type="entry name" value="FAD/NAD(P)-binding domain"/>
    <property type="match status" value="1"/>
</dbReference>
<dbReference type="PANTHER" id="PTHR13847">
    <property type="entry name" value="SARCOSINE DEHYDROGENASE-RELATED"/>
    <property type="match status" value="1"/>
</dbReference>
<dbReference type="Pfam" id="PF01266">
    <property type="entry name" value="DAO"/>
    <property type="match status" value="1"/>
</dbReference>